<dbReference type="PANTHER" id="PTHR43747">
    <property type="entry name" value="FAD-BINDING PROTEIN"/>
    <property type="match status" value="1"/>
</dbReference>
<dbReference type="SUPFAM" id="SSF51905">
    <property type="entry name" value="FAD/NAD(P)-binding domain"/>
    <property type="match status" value="1"/>
</dbReference>
<evidence type="ECO:0008006" key="5">
    <source>
        <dbReference type="Google" id="ProtNLM"/>
    </source>
</evidence>
<evidence type="ECO:0000256" key="1">
    <source>
        <dbReference type="ARBA" id="ARBA00023002"/>
    </source>
</evidence>
<dbReference type="RefSeq" id="WP_078744960.1">
    <property type="nucleotide sequence ID" value="NZ_FUXG01000007.1"/>
</dbReference>
<dbReference type="AlphaFoldDB" id="A0A1T4P2W8"/>
<name>A0A1T4P2W8_9GAMM</name>
<dbReference type="OrthoDB" id="6310849at2"/>
<keyword evidence="2" id="KW-0503">Monooxygenase</keyword>
<dbReference type="EMBL" id="MTSM01000013">
    <property type="protein sequence ID" value="OPX55120.1"/>
    <property type="molecule type" value="Genomic_DNA"/>
</dbReference>
<keyword evidence="4" id="KW-1185">Reference proteome</keyword>
<gene>
    <name evidence="3" type="ORF">BTE48_10865</name>
</gene>
<evidence type="ECO:0000313" key="3">
    <source>
        <dbReference type="EMBL" id="OPX55120.1"/>
    </source>
</evidence>
<evidence type="ECO:0000256" key="2">
    <source>
        <dbReference type="ARBA" id="ARBA00023033"/>
    </source>
</evidence>
<dbReference type="PANTHER" id="PTHR43747:SF5">
    <property type="entry name" value="FAD-BINDING DOMAIN-CONTAINING PROTEIN"/>
    <property type="match status" value="1"/>
</dbReference>
<reference evidence="3 4" key="1">
    <citation type="submission" date="2017-01" db="EMBL/GenBank/DDBJ databases">
        <title>Genome Sequencing of a Marine Spirillum, Oceanospirillum multiglobuliferum ATCC 33336, from Japan.</title>
        <authorList>
            <person name="Carney J.G."/>
            <person name="Trachtenberg A.M."/>
            <person name="Rheaume B.A."/>
            <person name="Linnane J.D."/>
            <person name="Pitts N.L."/>
            <person name="Mykles D.L."/>
            <person name="Maclea K.S."/>
        </authorList>
    </citation>
    <scope>NUCLEOTIDE SEQUENCE [LARGE SCALE GENOMIC DNA]</scope>
    <source>
        <strain evidence="3 4">ATCC 33336</strain>
    </source>
</reference>
<sequence>MPHSIVVLGAGPAGAAVALGLKALGYQVTVVYTARAFASVEGISSRVVEGLKHAGFKRALTALSVASPRNAHWNNQFNQANTEYLIDRQIFDQLIIEDLHAAGIRLINTSASQVKTPDNGDVVGITLQDGQQIEADFLVEARGRSAPSAHLPRIRGPETLSLLQRWSGDQNLENCAPSSAAVSLSEGWAWMAKLNNGQRYLQLTLDVASTQLPPKAELTEYCRQRFLALKQAQPFTHNAQPVGTAYGRTSTAILCQKTVGPNWIRVGDAAMAVDPLSGNGIFQALSSALQAPAVINTLLQHPERRALAESFYHSRVEGLFYRFARIGRDFYRMETQWPEQAFWQHRQSWPDDEPMHQTQHLHQLTIKTMPVVNNGFIEAKEVVVSPDQPLGIWHLAGVELASIVQQIQAGQPLDKVLESKLLPPAVQQIIGGWFAAFNL</sequence>
<dbReference type="STRING" id="64969.SAMN02745127_01341"/>
<dbReference type="Pfam" id="PF04820">
    <property type="entry name" value="Trp_halogenase"/>
    <property type="match status" value="1"/>
</dbReference>
<dbReference type="InterPro" id="IPR050816">
    <property type="entry name" value="Flavin-dep_Halogenase_NPB"/>
</dbReference>
<dbReference type="Gene3D" id="3.50.50.60">
    <property type="entry name" value="FAD/NAD(P)-binding domain"/>
    <property type="match status" value="1"/>
</dbReference>
<dbReference type="PRINTS" id="PR00420">
    <property type="entry name" value="RNGMNOXGNASE"/>
</dbReference>
<dbReference type="Proteomes" id="UP000191418">
    <property type="component" value="Unassembled WGS sequence"/>
</dbReference>
<protein>
    <recommendedName>
        <fullName evidence="5">FAD-dependent oxidoreductase</fullName>
    </recommendedName>
</protein>
<dbReference type="InterPro" id="IPR036188">
    <property type="entry name" value="FAD/NAD-bd_sf"/>
</dbReference>
<dbReference type="GO" id="GO:0004497">
    <property type="term" value="F:monooxygenase activity"/>
    <property type="evidence" value="ECO:0007669"/>
    <property type="project" value="UniProtKB-KW"/>
</dbReference>
<comment type="caution">
    <text evidence="3">The sequence shown here is derived from an EMBL/GenBank/DDBJ whole genome shotgun (WGS) entry which is preliminary data.</text>
</comment>
<accession>A0A1T4P2W8</accession>
<evidence type="ECO:0000313" key="4">
    <source>
        <dbReference type="Proteomes" id="UP000191418"/>
    </source>
</evidence>
<dbReference type="InterPro" id="IPR006905">
    <property type="entry name" value="Flavin_halogenase"/>
</dbReference>
<proteinExistence type="predicted"/>
<organism evidence="3 4">
    <name type="scientific">Oceanospirillum multiglobuliferum</name>
    <dbReference type="NCBI Taxonomy" id="64969"/>
    <lineage>
        <taxon>Bacteria</taxon>
        <taxon>Pseudomonadati</taxon>
        <taxon>Pseudomonadota</taxon>
        <taxon>Gammaproteobacteria</taxon>
        <taxon>Oceanospirillales</taxon>
        <taxon>Oceanospirillaceae</taxon>
        <taxon>Oceanospirillum</taxon>
    </lineage>
</organism>
<keyword evidence="1" id="KW-0560">Oxidoreductase</keyword>